<protein>
    <submittedName>
        <fullName evidence="2">Uncharacterized protein</fullName>
    </submittedName>
</protein>
<sequence length="503" mass="55473">MAQRKCNVPHRRTQACPDDPDGSQEQSQHSSRADPSLSPWSATADLDISWPSGYNETFRSVGLEDFNNGNALGVSTADYRYGEVDLSELPDWNYDIAGRECSDHNTLPRHGDLPSGPLDFRVAHGQVSMKTSYAPLESPHRFPPHRQATNTPPKPFEKIDALFTVRRPTYLGWTTIYLSNSLPRVVIRDTNLDNVGGEKSCDMSRVHVNISSTITQFDTNQLVGQTLYKSVDPSANSSQFPDVNWHRPNNYEVAMHGQRSPHTVIGGFEPRFETLAAGSVNAFYADADLTIANVAAVSNPDKSFGAKRDRVPRGLSTLQIPNKTPPRSQHWQSSSGNALTMSVDLSHSTFQNSFKSLTHLTPSSSSRGTAEYPQLQYVCGRDDPPSTPTTPFCASLIELPSPVSTSPSSLSDTSEGITRCLSCPEKVFKGTPVAQKNSLQRHKRDAHNGMPRLECLVRGCTVTFAPGRKDNRMKHIRAIHPDFLLPVLSTKRKRKADSGLESC</sequence>
<evidence type="ECO:0000313" key="2">
    <source>
        <dbReference type="EMBL" id="CAF9931364.1"/>
    </source>
</evidence>
<dbReference type="OrthoDB" id="5372840at2759"/>
<dbReference type="Proteomes" id="UP000664203">
    <property type="component" value="Unassembled WGS sequence"/>
</dbReference>
<comment type="caution">
    <text evidence="2">The sequence shown here is derived from an EMBL/GenBank/DDBJ whole genome shotgun (WGS) entry which is preliminary data.</text>
</comment>
<organism evidence="2 3">
    <name type="scientific">Alectoria fallacina</name>
    <dbReference type="NCBI Taxonomy" id="1903189"/>
    <lineage>
        <taxon>Eukaryota</taxon>
        <taxon>Fungi</taxon>
        <taxon>Dikarya</taxon>
        <taxon>Ascomycota</taxon>
        <taxon>Pezizomycotina</taxon>
        <taxon>Lecanoromycetes</taxon>
        <taxon>OSLEUM clade</taxon>
        <taxon>Lecanoromycetidae</taxon>
        <taxon>Lecanorales</taxon>
        <taxon>Lecanorineae</taxon>
        <taxon>Parmeliaceae</taxon>
        <taxon>Alectoria</taxon>
    </lineage>
</organism>
<keyword evidence="3" id="KW-1185">Reference proteome</keyword>
<gene>
    <name evidence="2" type="ORF">ALECFALPRED_004993</name>
</gene>
<proteinExistence type="predicted"/>
<dbReference type="EMBL" id="CAJPDR010000305">
    <property type="protein sequence ID" value="CAF9931364.1"/>
    <property type="molecule type" value="Genomic_DNA"/>
</dbReference>
<feature type="region of interest" description="Disordered" evidence="1">
    <location>
        <begin position="1"/>
        <end position="40"/>
    </location>
</feature>
<name>A0A8H3FY64_9LECA</name>
<evidence type="ECO:0000313" key="3">
    <source>
        <dbReference type="Proteomes" id="UP000664203"/>
    </source>
</evidence>
<evidence type="ECO:0000256" key="1">
    <source>
        <dbReference type="SAM" id="MobiDB-lite"/>
    </source>
</evidence>
<dbReference type="AlphaFoldDB" id="A0A8H3FY64"/>
<reference evidence="2" key="1">
    <citation type="submission" date="2021-03" db="EMBL/GenBank/DDBJ databases">
        <authorList>
            <person name="Tagirdzhanova G."/>
        </authorList>
    </citation>
    <scope>NUCLEOTIDE SEQUENCE</scope>
</reference>
<accession>A0A8H3FY64</accession>